<comment type="caution">
    <text evidence="1">The sequence shown here is derived from an EMBL/GenBank/DDBJ whole genome shotgun (WGS) entry which is preliminary data.</text>
</comment>
<organism evidence="1 2">
    <name type="scientific">Candidatus Brocadia sinica JPN1</name>
    <dbReference type="NCBI Taxonomy" id="1197129"/>
    <lineage>
        <taxon>Bacteria</taxon>
        <taxon>Pseudomonadati</taxon>
        <taxon>Planctomycetota</taxon>
        <taxon>Candidatus Brocadiia</taxon>
        <taxon>Candidatus Brocadiales</taxon>
        <taxon>Candidatus Brocadiaceae</taxon>
        <taxon>Candidatus Brocadia</taxon>
    </lineage>
</organism>
<dbReference type="Proteomes" id="UP000032309">
    <property type="component" value="Unassembled WGS sequence"/>
</dbReference>
<dbReference type="EMBL" id="BAFN01000001">
    <property type="protein sequence ID" value="GAN34285.1"/>
    <property type="molecule type" value="Genomic_DNA"/>
</dbReference>
<keyword evidence="2" id="KW-1185">Reference proteome</keyword>
<reference evidence="2" key="1">
    <citation type="journal article" date="2015" name="Genome Announc.">
        <title>Draft Genome Sequence of an Anaerobic Ammonium-Oxidizing Bacterium, "Candidatus Brocadia sinica".</title>
        <authorList>
            <person name="Oshiki M."/>
            <person name="Shinyako-Hata K."/>
            <person name="Satoh H."/>
            <person name="Okabe S."/>
        </authorList>
    </citation>
    <scope>NUCLEOTIDE SEQUENCE [LARGE SCALE GENOMIC DNA]</scope>
    <source>
        <strain evidence="2">JPN1</strain>
    </source>
</reference>
<evidence type="ECO:0000313" key="2">
    <source>
        <dbReference type="Proteomes" id="UP000032309"/>
    </source>
</evidence>
<gene>
    <name evidence="1" type="ORF">BROSI_A2821</name>
</gene>
<sequence length="89" mass="10045">MSAMVISSLDRFISMARKLEAYGVTNIHLCYAKSTDDLDISVIALVPFVDYVILGQDAHYLPYLNQIVKEAQLRHIPVLPEERIVAVKN</sequence>
<evidence type="ECO:0000313" key="1">
    <source>
        <dbReference type="EMBL" id="GAN34285.1"/>
    </source>
</evidence>
<name>A0ABQ0JZV3_9BACT</name>
<protein>
    <submittedName>
        <fullName evidence="1">Uncharacterized protein</fullName>
    </submittedName>
</protein>
<dbReference type="RefSeq" id="WP_052564319.1">
    <property type="nucleotide sequence ID" value="NZ_BAFN01000001.1"/>
</dbReference>
<proteinExistence type="predicted"/>
<accession>A0ABQ0JZV3</accession>